<dbReference type="AlphaFoldDB" id="A0A1Y2IR79"/>
<evidence type="ECO:0000313" key="1">
    <source>
        <dbReference type="EMBL" id="OSD03635.1"/>
    </source>
</evidence>
<accession>A0A1Y2IR79</accession>
<name>A0A1Y2IR79_TRAC3</name>
<sequence>MRPQMIWHGFSVRGRMRWRLASINSFARTSCFFKTIRRKLHRSYRPGDAAIHGAQLAAASLIRESGFGEVVEYAQP</sequence>
<evidence type="ECO:0000313" key="2">
    <source>
        <dbReference type="Proteomes" id="UP000193067"/>
    </source>
</evidence>
<organism evidence="1 2">
    <name type="scientific">Trametes coccinea (strain BRFM310)</name>
    <name type="common">Pycnoporus coccineus</name>
    <dbReference type="NCBI Taxonomy" id="1353009"/>
    <lineage>
        <taxon>Eukaryota</taxon>
        <taxon>Fungi</taxon>
        <taxon>Dikarya</taxon>
        <taxon>Basidiomycota</taxon>
        <taxon>Agaricomycotina</taxon>
        <taxon>Agaricomycetes</taxon>
        <taxon>Polyporales</taxon>
        <taxon>Polyporaceae</taxon>
        <taxon>Trametes</taxon>
    </lineage>
</organism>
<reference evidence="1 2" key="1">
    <citation type="journal article" date="2015" name="Biotechnol. Biofuels">
        <title>Enhanced degradation of softwood versus hardwood by the white-rot fungus Pycnoporus coccineus.</title>
        <authorList>
            <person name="Couturier M."/>
            <person name="Navarro D."/>
            <person name="Chevret D."/>
            <person name="Henrissat B."/>
            <person name="Piumi F."/>
            <person name="Ruiz-Duenas F.J."/>
            <person name="Martinez A.T."/>
            <person name="Grigoriev I.V."/>
            <person name="Riley R."/>
            <person name="Lipzen A."/>
            <person name="Berrin J.G."/>
            <person name="Master E.R."/>
            <person name="Rosso M.N."/>
        </authorList>
    </citation>
    <scope>NUCLEOTIDE SEQUENCE [LARGE SCALE GENOMIC DNA]</scope>
    <source>
        <strain evidence="1 2">BRFM310</strain>
    </source>
</reference>
<keyword evidence="2" id="KW-1185">Reference proteome</keyword>
<proteinExistence type="predicted"/>
<dbReference type="EMBL" id="KZ084100">
    <property type="protein sequence ID" value="OSD03635.1"/>
    <property type="molecule type" value="Genomic_DNA"/>
</dbReference>
<dbReference type="Proteomes" id="UP000193067">
    <property type="component" value="Unassembled WGS sequence"/>
</dbReference>
<protein>
    <submittedName>
        <fullName evidence="1">Uncharacterized protein</fullName>
    </submittedName>
</protein>
<gene>
    <name evidence="1" type="ORF">PYCCODRAFT_239918</name>
</gene>